<feature type="region of interest" description="Disordered" evidence="1">
    <location>
        <begin position="554"/>
        <end position="586"/>
    </location>
</feature>
<evidence type="ECO:0000313" key="3">
    <source>
        <dbReference type="Proteomes" id="UP000777482"/>
    </source>
</evidence>
<feature type="region of interest" description="Disordered" evidence="1">
    <location>
        <begin position="1088"/>
        <end position="1134"/>
    </location>
</feature>
<sequence length="1366" mass="141890">MASPFKRKPALVRTYGSSSSAQPPPPPPKPLSALDRLLADSDSSDEDGLAGEKTAQAPAPKRAKTAATAKGKDPVSRSRPRSTSAAALLDDDDDADQSRWEENQAALSAQTRASRSGGATAVTSTRSRTKSSGSQQQQQQRTSPRKRAAHTPVYDEQEGADSAEDEEVLPRPSPPRRKVKRTDSSNNHSDPAATLTRTGKPSNATTSIPPAAAPSSKKKKPPPPSSKDRNLGKAVERDDDEIPAPTAFVPLAERLKQASHGSHDQSSSANQPPRARERRTPSPSPPKRPRPRKAATAPTPTPTPALSSPRRPPPADDQSSPLSPAKPTPGATRRPAASPVKDLSAVFSRFATRTAAPIATTTSSSSSSGGVVVSVEQHKEEPSLLEGADSGPRAQVSQRPPAARPTAGLKRARSLVGGMAGPIAKRLGGTTRSPNSGDDDPDGDGDGGLGRTFSQPGSSVLSPPSRPNRPRPPLGSSLSVPVILSPTKSSPVRGGGGGGGGNEIASPTTTVGGGGSGSPLRRPHSPNVGLGAGGSGNGGLAALLGGAGAMTAEGNGPTRTYASGRRTVRAPVEPAEEGGGGGGEAFASARTATTSRMLATVPGSSRPQSGDASTLKASSMVGVAAPPPRRETYASLRLLWGIDAEENLDADEDQDSQDRGAKVVGSGTLRRQGEGKRWMDELGWMCDGLRAGGGGEGGGDRGAARASAIELVGKALEKDWIRRLKSSGQAETVYLALRTATSSGGGSNSNATPRTPATMTADRVLDAAIAVTLALFVKDQRLVEPLLRISPADVQRNAATRKTASPPDDPEDEPGSDGNSDLLEVLTALLNREWASDEIGATKTAAAAGQNQAGGTSGRSRVSKVLKSDTRHLQALRDLIDKSSLFSADDAAALPVSIRSLVLLTIRFIAFFAPRPIFQPQSMLCTAGVLEHVVRDFLNECAGLQARISKYQEGLDLLAPPPAQPQVSIPILSLHLSIFEATSLVGPLAFELISSPDLLPPLSLAFTQLAHVAVLLALDRNPGPPSTSRVPAASEDALRTLVAVLGILLALSSDERWSVAFVEAELLPTLVRAALLSRRVAGEGVSLSAPTEAAAEEAPQPSSPSQGGTDAAASDATTTTTSSEAEEVAAATAAAGDGNGRSRLIWDVLSLSVGVLANVLDATPESQVGDSLLELSVNPACRGKRKCARACRCPDDEQETALAALCRLAIDPLDDAVDPVYRASVHGFLRLALGLSLLSSEAAESTITAALEAHPVVLGHVLDALEGFASLYDEREQARRSMLALPSAGRVAQASGANVAHGQRDLDDDDDDNEEKEEEEPTQVDLDETQLGEGEGDGKRVEAGDADSERIVRMREVVQRLRRRVR</sequence>
<feature type="region of interest" description="Disordered" evidence="1">
    <location>
        <begin position="1"/>
        <end position="341"/>
    </location>
</feature>
<proteinExistence type="predicted"/>
<feature type="compositionally biased region" description="Polar residues" evidence="1">
    <location>
        <begin position="602"/>
        <end position="617"/>
    </location>
</feature>
<feature type="compositionally biased region" description="Pro residues" evidence="1">
    <location>
        <begin position="464"/>
        <end position="473"/>
    </location>
</feature>
<feature type="compositionally biased region" description="Low complexity" evidence="1">
    <location>
        <begin position="355"/>
        <end position="375"/>
    </location>
</feature>
<feature type="compositionally biased region" description="Basic residues" evidence="1">
    <location>
        <begin position="1"/>
        <end position="10"/>
    </location>
</feature>
<feature type="compositionally biased region" description="Gly residues" evidence="1">
    <location>
        <begin position="493"/>
        <end position="502"/>
    </location>
</feature>
<feature type="compositionally biased region" description="Polar residues" evidence="1">
    <location>
        <begin position="105"/>
        <end position="114"/>
    </location>
</feature>
<feature type="region of interest" description="Disordered" evidence="1">
    <location>
        <begin position="649"/>
        <end position="674"/>
    </location>
</feature>
<protein>
    <submittedName>
        <fullName evidence="2">Serine/arginine repetitive matrix protein 1</fullName>
    </submittedName>
</protein>
<evidence type="ECO:0000256" key="1">
    <source>
        <dbReference type="SAM" id="MobiDB-lite"/>
    </source>
</evidence>
<accession>A0A9P7B6A2</accession>
<feature type="compositionally biased region" description="Low complexity" evidence="1">
    <location>
        <begin position="123"/>
        <end position="142"/>
    </location>
</feature>
<dbReference type="EMBL" id="PUHQ01000029">
    <property type="protein sequence ID" value="KAG0662096.1"/>
    <property type="molecule type" value="Genomic_DNA"/>
</dbReference>
<feature type="compositionally biased region" description="Acidic residues" evidence="1">
    <location>
        <begin position="155"/>
        <end position="167"/>
    </location>
</feature>
<feature type="region of interest" description="Disordered" evidence="1">
    <location>
        <begin position="796"/>
        <end position="820"/>
    </location>
</feature>
<feature type="region of interest" description="Disordered" evidence="1">
    <location>
        <begin position="355"/>
        <end position="535"/>
    </location>
</feature>
<dbReference type="Gene3D" id="1.25.10.10">
    <property type="entry name" value="Leucine-rich Repeat Variant"/>
    <property type="match status" value="1"/>
</dbReference>
<feature type="compositionally biased region" description="Acidic residues" evidence="1">
    <location>
        <begin position="1306"/>
        <end position="1330"/>
    </location>
</feature>
<feature type="region of interest" description="Disordered" evidence="1">
    <location>
        <begin position="1294"/>
        <end position="1349"/>
    </location>
</feature>
<name>A0A9P7B6A2_RHOMI</name>
<dbReference type="Proteomes" id="UP000777482">
    <property type="component" value="Unassembled WGS sequence"/>
</dbReference>
<feature type="compositionally biased region" description="Basic and acidic residues" evidence="1">
    <location>
        <begin position="1336"/>
        <end position="1349"/>
    </location>
</feature>
<evidence type="ECO:0000313" key="2">
    <source>
        <dbReference type="EMBL" id="KAG0662096.1"/>
    </source>
</evidence>
<feature type="region of interest" description="Disordered" evidence="1">
    <location>
        <begin position="600"/>
        <end position="623"/>
    </location>
</feature>
<keyword evidence="3" id="KW-1185">Reference proteome</keyword>
<feature type="compositionally biased region" description="Low complexity" evidence="1">
    <location>
        <begin position="294"/>
        <end position="309"/>
    </location>
</feature>
<feature type="compositionally biased region" description="Low complexity" evidence="1">
    <location>
        <begin position="474"/>
        <end position="486"/>
    </location>
</feature>
<dbReference type="OrthoDB" id="78088at2759"/>
<gene>
    <name evidence="2" type="primary">SRRM1</name>
    <name evidence="2" type="ORF">C6P46_003489</name>
</gene>
<feature type="compositionally biased region" description="Low complexity" evidence="1">
    <location>
        <begin position="51"/>
        <end position="69"/>
    </location>
</feature>
<reference evidence="2 3" key="1">
    <citation type="submission" date="2020-11" db="EMBL/GenBank/DDBJ databases">
        <title>Kefir isolates.</title>
        <authorList>
            <person name="Marcisauskas S."/>
            <person name="Kim Y."/>
            <person name="Blasche S."/>
        </authorList>
    </citation>
    <scope>NUCLEOTIDE SEQUENCE [LARGE SCALE GENOMIC DNA]</scope>
    <source>
        <strain evidence="2 3">KR</strain>
    </source>
</reference>
<dbReference type="InterPro" id="IPR011989">
    <property type="entry name" value="ARM-like"/>
</dbReference>
<organism evidence="2 3">
    <name type="scientific">Rhodotorula mucilaginosa</name>
    <name type="common">Yeast</name>
    <name type="synonym">Rhodotorula rubra</name>
    <dbReference type="NCBI Taxonomy" id="5537"/>
    <lineage>
        <taxon>Eukaryota</taxon>
        <taxon>Fungi</taxon>
        <taxon>Dikarya</taxon>
        <taxon>Basidiomycota</taxon>
        <taxon>Pucciniomycotina</taxon>
        <taxon>Microbotryomycetes</taxon>
        <taxon>Sporidiobolales</taxon>
        <taxon>Sporidiobolaceae</taxon>
        <taxon>Rhodotorula</taxon>
    </lineage>
</organism>
<comment type="caution">
    <text evidence="2">The sequence shown here is derived from an EMBL/GenBank/DDBJ whole genome shotgun (WGS) entry which is preliminary data.</text>
</comment>
<feature type="compositionally biased region" description="Polar residues" evidence="1">
    <location>
        <begin position="184"/>
        <end position="208"/>
    </location>
</feature>
<feature type="compositionally biased region" description="Basic and acidic residues" evidence="1">
    <location>
        <begin position="226"/>
        <end position="236"/>
    </location>
</feature>